<proteinExistence type="predicted"/>
<dbReference type="AlphaFoldDB" id="A0A133VBW5"/>
<organism evidence="1 2">
    <name type="scientific">candidate division MSBL1 archaeon SCGC-AAA261G05</name>
    <dbReference type="NCBI Taxonomy" id="1698276"/>
    <lineage>
        <taxon>Archaea</taxon>
        <taxon>Methanobacteriati</taxon>
        <taxon>Methanobacteriota</taxon>
        <taxon>candidate division MSBL1</taxon>
    </lineage>
</organism>
<keyword evidence="2" id="KW-1185">Reference proteome</keyword>
<evidence type="ECO:0000313" key="1">
    <source>
        <dbReference type="EMBL" id="KXB03939.1"/>
    </source>
</evidence>
<dbReference type="Proteomes" id="UP000070405">
    <property type="component" value="Unassembled WGS sequence"/>
</dbReference>
<comment type="caution">
    <text evidence="1">The sequence shown here is derived from an EMBL/GenBank/DDBJ whole genome shotgun (WGS) entry which is preliminary data.</text>
</comment>
<protein>
    <submittedName>
        <fullName evidence="1">Uncharacterized protein</fullName>
    </submittedName>
</protein>
<name>A0A133VBW5_9EURY</name>
<evidence type="ECO:0000313" key="2">
    <source>
        <dbReference type="Proteomes" id="UP000070405"/>
    </source>
</evidence>
<accession>A0A133VBW5</accession>
<reference evidence="1 2" key="1">
    <citation type="journal article" date="2016" name="Sci. Rep.">
        <title>Metabolic traits of an uncultured archaeal lineage -MSBL1- from brine pools of the Red Sea.</title>
        <authorList>
            <person name="Mwirichia R."/>
            <person name="Alam I."/>
            <person name="Rashid M."/>
            <person name="Vinu M."/>
            <person name="Ba-Alawi W."/>
            <person name="Anthony Kamau A."/>
            <person name="Kamanda Ngugi D."/>
            <person name="Goker M."/>
            <person name="Klenk H.P."/>
            <person name="Bajic V."/>
            <person name="Stingl U."/>
        </authorList>
    </citation>
    <scope>NUCLEOTIDE SEQUENCE [LARGE SCALE GENOMIC DNA]</scope>
    <source>
        <strain evidence="1">SCGC-AAA261G05</strain>
    </source>
</reference>
<gene>
    <name evidence="1" type="ORF">AKJ47_01370</name>
</gene>
<sequence>MEEKPVSPSLDRKSVSEWRGFGGCTLGFERVFTIHAASAPFQIRGDPTQESPAISFTNRT</sequence>
<dbReference type="EMBL" id="LHYA01000011">
    <property type="protein sequence ID" value="KXB03939.1"/>
    <property type="molecule type" value="Genomic_DNA"/>
</dbReference>